<evidence type="ECO:0008006" key="8">
    <source>
        <dbReference type="Google" id="ProtNLM"/>
    </source>
</evidence>
<evidence type="ECO:0000256" key="5">
    <source>
        <dbReference type="SAM" id="MobiDB-lite"/>
    </source>
</evidence>
<dbReference type="Proteomes" id="UP001345013">
    <property type="component" value="Unassembled WGS sequence"/>
</dbReference>
<reference evidence="6 7" key="1">
    <citation type="submission" date="2023-08" db="EMBL/GenBank/DDBJ databases">
        <title>Black Yeasts Isolated from many extreme environments.</title>
        <authorList>
            <person name="Coleine C."/>
            <person name="Stajich J.E."/>
            <person name="Selbmann L."/>
        </authorList>
    </citation>
    <scope>NUCLEOTIDE SEQUENCE [LARGE SCALE GENOMIC DNA]</scope>
    <source>
        <strain evidence="6 7">CCFEE 5885</strain>
    </source>
</reference>
<feature type="region of interest" description="Disordered" evidence="5">
    <location>
        <begin position="450"/>
        <end position="544"/>
    </location>
</feature>
<feature type="region of interest" description="Disordered" evidence="5">
    <location>
        <begin position="1"/>
        <end position="133"/>
    </location>
</feature>
<dbReference type="PANTHER" id="PTHR31250:SF27">
    <property type="entry name" value="IQ DOMAIN-CONTAINING PROTEIN IQM5"/>
    <property type="match status" value="1"/>
</dbReference>
<evidence type="ECO:0000313" key="6">
    <source>
        <dbReference type="EMBL" id="KAK5093910.1"/>
    </source>
</evidence>
<dbReference type="InterPro" id="IPR044159">
    <property type="entry name" value="IQM"/>
</dbReference>
<feature type="compositionally biased region" description="Basic and acidic residues" evidence="5">
    <location>
        <begin position="113"/>
        <end position="128"/>
    </location>
</feature>
<feature type="compositionally biased region" description="Basic and acidic residues" evidence="5">
    <location>
        <begin position="532"/>
        <end position="544"/>
    </location>
</feature>
<name>A0ABR0KDX6_9EURO</name>
<evidence type="ECO:0000313" key="7">
    <source>
        <dbReference type="Proteomes" id="UP001345013"/>
    </source>
</evidence>
<comment type="subcellular location">
    <subcellularLocation>
        <location evidence="2">Cytoplasm</location>
    </subcellularLocation>
    <subcellularLocation>
        <location evidence="1">Nucleus</location>
    </subcellularLocation>
</comment>
<dbReference type="SMART" id="SM00015">
    <property type="entry name" value="IQ"/>
    <property type="match status" value="1"/>
</dbReference>
<feature type="compositionally biased region" description="Basic and acidic residues" evidence="5">
    <location>
        <begin position="280"/>
        <end position="289"/>
    </location>
</feature>
<feature type="region of interest" description="Disordered" evidence="5">
    <location>
        <begin position="262"/>
        <end position="289"/>
    </location>
</feature>
<accession>A0ABR0KDX6</accession>
<dbReference type="EMBL" id="JAVRRG010000038">
    <property type="protein sequence ID" value="KAK5093910.1"/>
    <property type="molecule type" value="Genomic_DNA"/>
</dbReference>
<sequence length="544" mass="62091">MSSASGQPPVPGLNDDEREKAARLIQKSYRGHRTRRELQGHGLDPSTRWLEAVRDARYQQTTAPRAPGQDSARKKWQRVAEITRHAGADDSSTTDVSLSEASDSDPSRAPARSKQEQDERQQRKTIAKEKRKRTAKMMDLQYFLEMVDHKHRYGSSLRKYHAAWKRDTDTDQNFFYWLDYGDGKDVELEECSRKRLDTEQVRYLSREERLQYLVKVDKDGKLIWAKNGDYVWTKDELYRDSVKGIVPTSDSTPEWAHNIKTKYHDATSSDSNPSEEEDAREEKSGVEGERYVNEDFHRARGPAKLKHMSTAGVFNHMIRQSLKKGHKWIFVSDTSFRPYIGYKQSGAFQHSSFLNGSRILAAGVIKVKHGQLRRLSPLSGHYRPSAASFRAFVHSLEEAGADMSRVSISKSYAILIGLEGYVKTQSKVKNAENAVGHQVDKVVRPEKIKAEEEAQQDHSQSAQKERQYLDKQRLEEPDRRHSHKKSSRSVSKRLSNAWGRITGKTVSLDNQGLSEERGIPGTGPEDGVPAPDGHRHLEKKEQKL</sequence>
<feature type="compositionally biased region" description="Polar residues" evidence="5">
    <location>
        <begin position="504"/>
        <end position="513"/>
    </location>
</feature>
<feature type="compositionally biased region" description="Polar residues" evidence="5">
    <location>
        <begin position="90"/>
        <end position="101"/>
    </location>
</feature>
<evidence type="ECO:0000256" key="2">
    <source>
        <dbReference type="ARBA" id="ARBA00004496"/>
    </source>
</evidence>
<protein>
    <recommendedName>
        <fullName evidence="8">IQ calmodulin-binding motif protein</fullName>
    </recommendedName>
</protein>
<keyword evidence="7" id="KW-1185">Reference proteome</keyword>
<comment type="caution">
    <text evidence="6">The sequence shown here is derived from an EMBL/GenBank/DDBJ whole genome shotgun (WGS) entry which is preliminary data.</text>
</comment>
<feature type="compositionally biased region" description="Basic and acidic residues" evidence="5">
    <location>
        <begin position="463"/>
        <end position="479"/>
    </location>
</feature>
<dbReference type="PANTHER" id="PTHR31250">
    <property type="entry name" value="IQ DOMAIN-CONTAINING PROTEIN IQM3"/>
    <property type="match status" value="1"/>
</dbReference>
<dbReference type="CDD" id="cd23767">
    <property type="entry name" value="IQCD"/>
    <property type="match status" value="1"/>
</dbReference>
<keyword evidence="4" id="KW-0539">Nucleus</keyword>
<gene>
    <name evidence="6" type="ORF">LTR24_003914</name>
</gene>
<organism evidence="6 7">
    <name type="scientific">Lithohypha guttulata</name>
    <dbReference type="NCBI Taxonomy" id="1690604"/>
    <lineage>
        <taxon>Eukaryota</taxon>
        <taxon>Fungi</taxon>
        <taxon>Dikarya</taxon>
        <taxon>Ascomycota</taxon>
        <taxon>Pezizomycotina</taxon>
        <taxon>Eurotiomycetes</taxon>
        <taxon>Chaetothyriomycetidae</taxon>
        <taxon>Chaetothyriales</taxon>
        <taxon>Trichomeriaceae</taxon>
        <taxon>Lithohypha</taxon>
    </lineage>
</organism>
<dbReference type="PROSITE" id="PS50096">
    <property type="entry name" value="IQ"/>
    <property type="match status" value="1"/>
</dbReference>
<evidence type="ECO:0000256" key="3">
    <source>
        <dbReference type="ARBA" id="ARBA00022490"/>
    </source>
</evidence>
<proteinExistence type="predicted"/>
<evidence type="ECO:0000256" key="1">
    <source>
        <dbReference type="ARBA" id="ARBA00004123"/>
    </source>
</evidence>
<dbReference type="InterPro" id="IPR000048">
    <property type="entry name" value="IQ_motif_EF-hand-BS"/>
</dbReference>
<evidence type="ECO:0000256" key="4">
    <source>
        <dbReference type="ARBA" id="ARBA00023242"/>
    </source>
</evidence>
<feature type="compositionally biased region" description="Basic residues" evidence="5">
    <location>
        <begin position="480"/>
        <end position="491"/>
    </location>
</feature>
<keyword evidence="3" id="KW-0963">Cytoplasm</keyword>